<dbReference type="InterPro" id="IPR012338">
    <property type="entry name" value="Beta-lactam/transpept-like"/>
</dbReference>
<organism evidence="2 3">
    <name type="scientific">Streptomyces boluensis</name>
    <dbReference type="NCBI Taxonomy" id="1775135"/>
    <lineage>
        <taxon>Bacteria</taxon>
        <taxon>Bacillati</taxon>
        <taxon>Actinomycetota</taxon>
        <taxon>Actinomycetes</taxon>
        <taxon>Kitasatosporales</taxon>
        <taxon>Streptomycetaceae</taxon>
        <taxon>Streptomyces</taxon>
    </lineage>
</organism>
<feature type="domain" description="Beta-lactamase-related" evidence="1">
    <location>
        <begin position="49"/>
        <end position="380"/>
    </location>
</feature>
<name>A0A964UKV6_9ACTN</name>
<dbReference type="PANTHER" id="PTHR46825:SF7">
    <property type="entry name" value="D-ALANYL-D-ALANINE CARBOXYPEPTIDASE"/>
    <property type="match status" value="1"/>
</dbReference>
<keyword evidence="2" id="KW-0378">Hydrolase</keyword>
<sequence length="404" mass="43510">MPGELACRSCPAVRGSGERCGAHPGEDERTHDVKNPLDSAALEAAVENVHRAGMPGLFAEVRDGDEVWRGAAGVADVATGRPVTADMRHRVGSITKTFTAAAVLQQVERGRIGLDAPIGRYLPRLVPGERGDAITVRMLLNHTSGLAEYLPYAYPSLKAYPDLAQTRPDSLDDHRFTRFDPVELIGMGVTAPAAGAPGGTPGLYSNTNYLLLVELLEHVTGTTAERYITRNVIERAGLRDTELPDGPHVDGPHSRLYEAWFGMIEPPRDYSVFDMSWVGPSASLISTVSDLNRFYALLLAGEIVDPSSLAQMRRTVPVISQEGRTIEYGLGLHPMEGPGQGTFWGHGGTVWGGGALAMTRADGGRQLAVAVNLQRWNTLDSSGRPQPHPLDEALAALYRVAMYG</sequence>
<comment type="caution">
    <text evidence="2">The sequence shown here is derived from an EMBL/GenBank/DDBJ whole genome shotgun (WGS) entry which is preliminary data.</text>
</comment>
<dbReference type="Proteomes" id="UP000598297">
    <property type="component" value="Unassembled WGS sequence"/>
</dbReference>
<accession>A0A964UKV6</accession>
<dbReference type="PANTHER" id="PTHR46825">
    <property type="entry name" value="D-ALANYL-D-ALANINE-CARBOXYPEPTIDASE/ENDOPEPTIDASE AMPH"/>
    <property type="match status" value="1"/>
</dbReference>
<keyword evidence="3" id="KW-1185">Reference proteome</keyword>
<evidence type="ECO:0000259" key="1">
    <source>
        <dbReference type="Pfam" id="PF00144"/>
    </source>
</evidence>
<evidence type="ECO:0000313" key="2">
    <source>
        <dbReference type="EMBL" id="NBE50974.1"/>
    </source>
</evidence>
<dbReference type="Gene3D" id="3.40.710.10">
    <property type="entry name" value="DD-peptidase/beta-lactamase superfamily"/>
    <property type="match status" value="1"/>
</dbReference>
<dbReference type="InterPro" id="IPR001466">
    <property type="entry name" value="Beta-lactam-related"/>
</dbReference>
<dbReference type="EMBL" id="JAAAHS010000025">
    <property type="protein sequence ID" value="NBE50974.1"/>
    <property type="molecule type" value="Genomic_DNA"/>
</dbReference>
<dbReference type="Pfam" id="PF00144">
    <property type="entry name" value="Beta-lactamase"/>
    <property type="match status" value="1"/>
</dbReference>
<dbReference type="SUPFAM" id="SSF56601">
    <property type="entry name" value="beta-lactamase/transpeptidase-like"/>
    <property type="match status" value="1"/>
</dbReference>
<reference evidence="2" key="1">
    <citation type="submission" date="2020-01" db="EMBL/GenBank/DDBJ databases">
        <title>Whole-genome analyses of novel actinobacteria.</title>
        <authorList>
            <person name="Sahin N."/>
        </authorList>
    </citation>
    <scope>NUCLEOTIDE SEQUENCE</scope>
    <source>
        <strain evidence="2">YC537</strain>
    </source>
</reference>
<evidence type="ECO:0000313" key="3">
    <source>
        <dbReference type="Proteomes" id="UP000598297"/>
    </source>
</evidence>
<dbReference type="OrthoDB" id="5177574at2"/>
<proteinExistence type="predicted"/>
<dbReference type="GO" id="GO:0016787">
    <property type="term" value="F:hydrolase activity"/>
    <property type="evidence" value="ECO:0007669"/>
    <property type="project" value="UniProtKB-KW"/>
</dbReference>
<gene>
    <name evidence="2" type="ORF">GUY60_05945</name>
</gene>
<dbReference type="InterPro" id="IPR050491">
    <property type="entry name" value="AmpC-like"/>
</dbReference>
<protein>
    <submittedName>
        <fullName evidence="2">Serine hydrolase</fullName>
    </submittedName>
</protein>
<dbReference type="AlphaFoldDB" id="A0A964UKV6"/>